<evidence type="ECO:0000256" key="1">
    <source>
        <dbReference type="SAM" id="Phobius"/>
    </source>
</evidence>
<organism evidence="2 3">
    <name type="scientific">Bacillus chungangensis</name>
    <dbReference type="NCBI Taxonomy" id="587633"/>
    <lineage>
        <taxon>Bacteria</taxon>
        <taxon>Bacillati</taxon>
        <taxon>Bacillota</taxon>
        <taxon>Bacilli</taxon>
        <taxon>Bacillales</taxon>
        <taxon>Bacillaceae</taxon>
        <taxon>Bacillus</taxon>
    </lineage>
</organism>
<keyword evidence="3" id="KW-1185">Reference proteome</keyword>
<dbReference type="Proteomes" id="UP001223586">
    <property type="component" value="Unassembled WGS sequence"/>
</dbReference>
<proteinExistence type="predicted"/>
<feature type="transmembrane region" description="Helical" evidence="1">
    <location>
        <begin position="7"/>
        <end position="30"/>
    </location>
</feature>
<evidence type="ECO:0000313" key="3">
    <source>
        <dbReference type="Proteomes" id="UP001223586"/>
    </source>
</evidence>
<comment type="caution">
    <text evidence="2">The sequence shown here is derived from an EMBL/GenBank/DDBJ whole genome shotgun (WGS) entry which is preliminary data.</text>
</comment>
<protein>
    <submittedName>
        <fullName evidence="2">5-bromo-4-chloroindolyl phosphate hydrolysis protein</fullName>
    </submittedName>
</protein>
<keyword evidence="1" id="KW-0812">Transmembrane</keyword>
<reference evidence="2 3" key="1">
    <citation type="submission" date="2023-07" db="EMBL/GenBank/DDBJ databases">
        <title>Genomic Encyclopedia of Type Strains, Phase IV (KMG-IV): sequencing the most valuable type-strain genomes for metagenomic binning, comparative biology and taxonomic classification.</title>
        <authorList>
            <person name="Goeker M."/>
        </authorList>
    </citation>
    <scope>NUCLEOTIDE SEQUENCE [LARGE SCALE GENOMIC DNA]</scope>
    <source>
        <strain evidence="2 3">DSM 23837</strain>
    </source>
</reference>
<evidence type="ECO:0000313" key="2">
    <source>
        <dbReference type="EMBL" id="MDQ0175072.1"/>
    </source>
</evidence>
<dbReference type="InterPro" id="IPR018770">
    <property type="entry name" value="ChloroindolylP_hydrolase"/>
</dbReference>
<name>A0ABT9WP55_9BACI</name>
<feature type="transmembrane region" description="Helical" evidence="1">
    <location>
        <begin position="36"/>
        <end position="52"/>
    </location>
</feature>
<keyword evidence="1" id="KW-0472">Membrane</keyword>
<dbReference type="RefSeq" id="WP_307227071.1">
    <property type="nucleotide sequence ID" value="NZ_JAUSTT010000004.1"/>
</dbReference>
<accession>A0ABT9WP55</accession>
<gene>
    <name evidence="2" type="ORF">J2S08_000906</name>
</gene>
<sequence>MMKPFLYFILRTALALPITIGTWLLCFLAYDQTFLVSSAISLVVGGIVFYGVKWMTNRSFLKENHLTRKEYIYIQKNLEEAKAKINRLQKVFVHIRSLHNLRQMLTISRLVKRIYAIVKKEPRRFYQAERFFFYHLDSIVELSEKYAFLANQPLKDEKMYQQLSETRQTIEDLSKSIENDLYQVLSTDIDHLDFELDVAKHSLKRLEHPLFDDERRTNNERKK</sequence>
<dbReference type="Pfam" id="PF10112">
    <property type="entry name" value="Halogen_Hydrol"/>
    <property type="match status" value="1"/>
</dbReference>
<dbReference type="EMBL" id="JAUSTT010000004">
    <property type="protein sequence ID" value="MDQ0175072.1"/>
    <property type="molecule type" value="Genomic_DNA"/>
</dbReference>
<keyword evidence="1" id="KW-1133">Transmembrane helix</keyword>